<evidence type="ECO:0000313" key="5">
    <source>
        <dbReference type="Proteomes" id="UP000694427"/>
    </source>
</evidence>
<reference evidence="4" key="2">
    <citation type="submission" date="2025-09" db="UniProtKB">
        <authorList>
            <consortium name="Ensembl"/>
        </authorList>
    </citation>
    <scope>IDENTIFICATION</scope>
</reference>
<feature type="domain" description="WW" evidence="3">
    <location>
        <begin position="174"/>
        <end position="202"/>
    </location>
</feature>
<feature type="compositionally biased region" description="Basic and acidic residues" evidence="1">
    <location>
        <begin position="352"/>
        <end position="364"/>
    </location>
</feature>
<feature type="region of interest" description="Disordered" evidence="1">
    <location>
        <begin position="116"/>
        <end position="154"/>
    </location>
</feature>
<dbReference type="SMART" id="SM00456">
    <property type="entry name" value="WW"/>
    <property type="match status" value="2"/>
</dbReference>
<feature type="compositionally biased region" description="Polar residues" evidence="1">
    <location>
        <begin position="572"/>
        <end position="584"/>
    </location>
</feature>
<evidence type="ECO:0000256" key="2">
    <source>
        <dbReference type="SAM" id="Phobius"/>
    </source>
</evidence>
<feature type="transmembrane region" description="Helical" evidence="2">
    <location>
        <begin position="815"/>
        <end position="843"/>
    </location>
</feature>
<keyword evidence="5" id="KW-1185">Reference proteome</keyword>
<sequence>MGKKTRTGTGRRTILQLSPPGPTRSATGAAREDGVGSGSEDETEGSTDGQREVNVVMKTPAVKATQGLSLLGAYEDSEEEDAAENTSTATKAKHNQSADIDSTLANFMAEIDAITTQPTQTSESGTEQSAPAPTPPRPEPKTDQQTHDQNGPTQEFQYDTQYSLAGAGLEMGDWQEVWDENTGCYYYWNTQTNEVAWELPHYLANQMQSLHYTGSSSVNGNGVAHHSSYTEQQSVAAAPASKKETKKKEVIESVVALTSEEEERRGVAATLLAPLIPEEVKEAEEKWRKKVLAMEETVEGSQELEGEGSPSLDSPALRDADSQSNQRSRNHSAESSDREEEPEEDTMELELALERKKAELRALEEGDGSAGASSPCSETSQDGPRNLLLKNKWKTSFLRAPSPDSNSRGSDKAGWATPEHSDNAHSKTAEKQGEEDDKEKSVSKALQKEEEDLKFQIGELANTLTNKMEFLGIDKKAISNFQLLLLQTETRISDWREGALNGNYLRRRLQEAAEHIKHYELNATPKGWSCHWDREHRRYFYVNERTNTSQWEFPVVEQNEDAKPPPPPTSGLGDTSQPSAETTGAITGASLGDVQSYWLVPQPPQPPLPPLPPEDPPPPPTEQPPPPPPPPESPPPPPPPPLEDDGEIEEVEMEDEESEPPAPGTEEFKAAEAAASLGLEAKGQKRKAPGSVPLPKTVTIGSNPILYSQPIATAAPLLVGSAYWGMTTTVAPPLPTESIVPPMPALPPQPPPPAPQPPSALELMSKALIDKTKKQKKEKVGVFLFGLFCSCGFVVAFFVWVFVCFPNGFVLRFFFFFFNLSFFFALGFVLLLCLMCFVLQFLFWFLSLYWFSCFVVVFFGLLGFVLLGLFYSFFYYKLLEF</sequence>
<dbReference type="FunFam" id="2.20.70.10:FF:000056">
    <property type="entry name" value="Formin binding protein 4"/>
    <property type="match status" value="1"/>
</dbReference>
<dbReference type="PROSITE" id="PS01159">
    <property type="entry name" value="WW_DOMAIN_1"/>
    <property type="match status" value="1"/>
</dbReference>
<evidence type="ECO:0000313" key="4">
    <source>
        <dbReference type="Ensembl" id="ENSCCRP00010112848.1"/>
    </source>
</evidence>
<dbReference type="PANTHER" id="PTHR46697">
    <property type="entry name" value="FORMIN-BINDING PROTEIN 4"/>
    <property type="match status" value="1"/>
</dbReference>
<dbReference type="InterPro" id="IPR036020">
    <property type="entry name" value="WW_dom_sf"/>
</dbReference>
<dbReference type="InterPro" id="IPR053076">
    <property type="entry name" value="WW_domain_protein"/>
</dbReference>
<dbReference type="PANTHER" id="PTHR46697:SF1">
    <property type="entry name" value="FORMIN-BINDING PROTEIN 4"/>
    <property type="match status" value="1"/>
</dbReference>
<name>A0A8C1Q102_CYPCA</name>
<feature type="transmembrane region" description="Helical" evidence="2">
    <location>
        <begin position="849"/>
        <end position="876"/>
    </location>
</feature>
<evidence type="ECO:0000256" key="1">
    <source>
        <dbReference type="SAM" id="MobiDB-lite"/>
    </source>
</evidence>
<feature type="compositionally biased region" description="Acidic residues" evidence="1">
    <location>
        <begin position="337"/>
        <end position="348"/>
    </location>
</feature>
<evidence type="ECO:0000259" key="3">
    <source>
        <dbReference type="PROSITE" id="PS50020"/>
    </source>
</evidence>
<feature type="compositionally biased region" description="Basic and acidic residues" evidence="1">
    <location>
        <begin position="419"/>
        <end position="445"/>
    </location>
</feature>
<dbReference type="InterPro" id="IPR001202">
    <property type="entry name" value="WW_dom"/>
</dbReference>
<feature type="region of interest" description="Disordered" evidence="1">
    <location>
        <begin position="218"/>
        <end position="244"/>
    </location>
</feature>
<keyword evidence="2" id="KW-0472">Membrane</keyword>
<feature type="region of interest" description="Disordered" evidence="1">
    <location>
        <begin position="298"/>
        <end position="445"/>
    </location>
</feature>
<protein>
    <submittedName>
        <fullName evidence="4">Formin binding protein 4</fullName>
    </submittedName>
</protein>
<dbReference type="Proteomes" id="UP000694427">
    <property type="component" value="Unplaced"/>
</dbReference>
<feature type="region of interest" description="Disordered" evidence="1">
    <location>
        <begin position="597"/>
        <end position="666"/>
    </location>
</feature>
<dbReference type="CDD" id="cd00201">
    <property type="entry name" value="WW"/>
    <property type="match status" value="2"/>
</dbReference>
<reference evidence="4" key="1">
    <citation type="submission" date="2025-08" db="UniProtKB">
        <authorList>
            <consortium name="Ensembl"/>
        </authorList>
    </citation>
    <scope>IDENTIFICATION</scope>
</reference>
<dbReference type="Pfam" id="PF00397">
    <property type="entry name" value="WW"/>
    <property type="match status" value="2"/>
</dbReference>
<feature type="region of interest" description="Disordered" evidence="1">
    <location>
        <begin position="1"/>
        <end position="97"/>
    </location>
</feature>
<dbReference type="SUPFAM" id="SSF51045">
    <property type="entry name" value="WW domain"/>
    <property type="match status" value="2"/>
</dbReference>
<feature type="domain" description="WW" evidence="3">
    <location>
        <begin position="522"/>
        <end position="556"/>
    </location>
</feature>
<dbReference type="Gene3D" id="2.20.70.10">
    <property type="match status" value="2"/>
</dbReference>
<keyword evidence="2" id="KW-1133">Transmembrane helix</keyword>
<organism evidence="4 5">
    <name type="scientific">Cyprinus carpio</name>
    <name type="common">Common carp</name>
    <dbReference type="NCBI Taxonomy" id="7962"/>
    <lineage>
        <taxon>Eukaryota</taxon>
        <taxon>Metazoa</taxon>
        <taxon>Chordata</taxon>
        <taxon>Craniata</taxon>
        <taxon>Vertebrata</taxon>
        <taxon>Euteleostomi</taxon>
        <taxon>Actinopterygii</taxon>
        <taxon>Neopterygii</taxon>
        <taxon>Teleostei</taxon>
        <taxon>Ostariophysi</taxon>
        <taxon>Cypriniformes</taxon>
        <taxon>Cyprinidae</taxon>
        <taxon>Cyprininae</taxon>
        <taxon>Cyprinus</taxon>
    </lineage>
</organism>
<proteinExistence type="predicted"/>
<dbReference type="AlphaFoldDB" id="A0A8C1Q102"/>
<feature type="compositionally biased region" description="Acidic residues" evidence="1">
    <location>
        <begin position="642"/>
        <end position="659"/>
    </location>
</feature>
<keyword evidence="2" id="KW-0812">Transmembrane</keyword>
<feature type="region of interest" description="Disordered" evidence="1">
    <location>
        <begin position="557"/>
        <end position="584"/>
    </location>
</feature>
<dbReference type="PROSITE" id="PS50020">
    <property type="entry name" value="WW_DOMAIN_2"/>
    <property type="match status" value="2"/>
</dbReference>
<feature type="compositionally biased region" description="Pro residues" evidence="1">
    <location>
        <begin position="601"/>
        <end position="641"/>
    </location>
</feature>
<dbReference type="Ensembl" id="ENSCCRT00010125523.1">
    <property type="protein sequence ID" value="ENSCCRP00010112848.1"/>
    <property type="gene ID" value="ENSCCRG00010049725.1"/>
</dbReference>
<gene>
    <name evidence="4" type="primary">LOC109050946</name>
</gene>
<feature type="compositionally biased region" description="Polar residues" evidence="1">
    <location>
        <begin position="116"/>
        <end position="129"/>
    </location>
</feature>
<accession>A0A8C1Q102</accession>
<feature type="compositionally biased region" description="Polar residues" evidence="1">
    <location>
        <begin position="371"/>
        <end position="383"/>
    </location>
</feature>